<evidence type="ECO:0000259" key="6">
    <source>
        <dbReference type="Pfam" id="PF01425"/>
    </source>
</evidence>
<evidence type="ECO:0000256" key="5">
    <source>
        <dbReference type="SAM" id="MobiDB-lite"/>
    </source>
</evidence>
<gene>
    <name evidence="7" type="ORF">LOCC1_G008754</name>
</gene>
<dbReference type="SUPFAM" id="SSF75304">
    <property type="entry name" value="Amidase signature (AS) enzymes"/>
    <property type="match status" value="1"/>
</dbReference>
<protein>
    <submittedName>
        <fullName evidence="7">Putative amidase</fullName>
    </submittedName>
</protein>
<evidence type="ECO:0000313" key="8">
    <source>
        <dbReference type="Proteomes" id="UP000443090"/>
    </source>
</evidence>
<dbReference type="PANTHER" id="PTHR46072">
    <property type="entry name" value="AMIDASE-RELATED-RELATED"/>
    <property type="match status" value="1"/>
</dbReference>
<name>A0A8H8RDD0_9HELO</name>
<evidence type="ECO:0000256" key="3">
    <source>
        <dbReference type="PIRSR" id="PIRSR001221-1"/>
    </source>
</evidence>
<keyword evidence="2" id="KW-0378">Hydrolase</keyword>
<dbReference type="InterPro" id="IPR023631">
    <property type="entry name" value="Amidase_dom"/>
</dbReference>
<comment type="similarity">
    <text evidence="1">Belongs to the amidase family.</text>
</comment>
<dbReference type="Gene3D" id="3.90.1300.10">
    <property type="entry name" value="Amidase signature (AS) domain"/>
    <property type="match status" value="1"/>
</dbReference>
<dbReference type="OrthoDB" id="6428749at2759"/>
<keyword evidence="8" id="KW-1185">Reference proteome</keyword>
<evidence type="ECO:0000256" key="1">
    <source>
        <dbReference type="ARBA" id="ARBA00009199"/>
    </source>
</evidence>
<feature type="active site" description="Acyl-ester intermediate" evidence="3">
    <location>
        <position position="272"/>
    </location>
</feature>
<evidence type="ECO:0000256" key="2">
    <source>
        <dbReference type="ARBA" id="ARBA00022801"/>
    </source>
</evidence>
<feature type="non-terminal residue" evidence="7">
    <location>
        <position position="578"/>
    </location>
</feature>
<reference evidence="7 8" key="1">
    <citation type="submission" date="2018-05" db="EMBL/GenBank/DDBJ databases">
        <title>Genome sequencing and assembly of the regulated plant pathogen Lachnellula willkommii and related sister species for the development of diagnostic species identification markers.</title>
        <authorList>
            <person name="Giroux E."/>
            <person name="Bilodeau G."/>
        </authorList>
    </citation>
    <scope>NUCLEOTIDE SEQUENCE [LARGE SCALE GENOMIC DNA]</scope>
    <source>
        <strain evidence="7 8">CBS 160.35</strain>
    </source>
</reference>
<evidence type="ECO:0000313" key="7">
    <source>
        <dbReference type="EMBL" id="TVY32191.1"/>
    </source>
</evidence>
<sequence>NPSPQLTSLILNTHSLPLQIPPPKSHIPHPSHQKMPSLPPSYLTLATSKKSQQHASIPPSWRLPPDKYANIANVMHVPVTCGLLSETEVRITSDYDATALLEQIKKGVWSVEEVTVAFCKRAGIAQQLTNCLTEIFFDSAIERARTLDLVYADHVKTGGSTLPPLFGLPISLKDSFQVLGHDTSTGLGCYVNTPASSNSALAAMLLDLGAILYCKTNLPQSIMTGDSDNNIFGRTLNPRNKLLTAGGSTGGEGALLALRGSVMGVGTDIGGSVRVPAVCNGVYGFKPCVGLVPHAGVRDLTPAGTDGVRSAAGPMASSLRDCEMFLQAVLQADTWRYDSTSIAVPWVDLKPRQKLRVGVALDDGVYTPTPPVRRGLKQAVDLLRGNNDIQIIPVNLPDVKSHCQDHISYMTLSGSQHYYEQFERTSEPVVPSLKAIGLLSVPGTTLQGFFDLNVRRAEAAKTYLKLFLDNDLDVILMPPAAHTAVPLDCWTTATYTGLWNYLDYPAIVIPVDQVRDIDTVDDLSNAKFGPDDEKLYSLYTGPEQYKDAPVCIQVVGYRHKDEALIKAAAVLDSIINKI</sequence>
<feature type="domain" description="Amidase" evidence="6">
    <location>
        <begin position="113"/>
        <end position="564"/>
    </location>
</feature>
<feature type="binding site" evidence="4">
    <location>
        <position position="248"/>
    </location>
    <ligand>
        <name>substrate</name>
    </ligand>
</feature>
<accession>A0A8H8RDD0</accession>
<dbReference type="InterPro" id="IPR036928">
    <property type="entry name" value="AS_sf"/>
</dbReference>
<dbReference type="PANTHER" id="PTHR46072:SF3">
    <property type="entry name" value="AMIDASE"/>
    <property type="match status" value="1"/>
</dbReference>
<evidence type="ECO:0000256" key="4">
    <source>
        <dbReference type="PIRSR" id="PIRSR001221-2"/>
    </source>
</evidence>
<feature type="binding site" evidence="4">
    <location>
        <position position="222"/>
    </location>
    <ligand>
        <name>substrate</name>
    </ligand>
</feature>
<dbReference type="GO" id="GO:0016787">
    <property type="term" value="F:hydrolase activity"/>
    <property type="evidence" value="ECO:0007669"/>
    <property type="project" value="UniProtKB-KW"/>
</dbReference>
<feature type="binding site" evidence="4">
    <location>
        <begin position="269"/>
        <end position="272"/>
    </location>
    <ligand>
        <name>substrate</name>
    </ligand>
</feature>
<feature type="active site" description="Charge relay system" evidence="3">
    <location>
        <position position="173"/>
    </location>
</feature>
<feature type="active site" description="Charge relay system" evidence="3">
    <location>
        <position position="248"/>
    </location>
</feature>
<dbReference type="PIRSF" id="PIRSF001221">
    <property type="entry name" value="Amidase_fungi"/>
    <property type="match status" value="1"/>
</dbReference>
<dbReference type="Proteomes" id="UP000443090">
    <property type="component" value="Unassembled WGS sequence"/>
</dbReference>
<proteinExistence type="inferred from homology"/>
<dbReference type="AlphaFoldDB" id="A0A8H8RDD0"/>
<dbReference type="Pfam" id="PF01425">
    <property type="entry name" value="Amidase"/>
    <property type="match status" value="1"/>
</dbReference>
<comment type="caution">
    <text evidence="7">The sequence shown here is derived from an EMBL/GenBank/DDBJ whole genome shotgun (WGS) entry which is preliminary data.</text>
</comment>
<feature type="region of interest" description="Disordered" evidence="5">
    <location>
        <begin position="20"/>
        <end position="42"/>
    </location>
</feature>
<dbReference type="EMBL" id="QGMI01001814">
    <property type="protein sequence ID" value="TVY32191.1"/>
    <property type="molecule type" value="Genomic_DNA"/>
</dbReference>
<organism evidence="7 8">
    <name type="scientific">Lachnellula occidentalis</name>
    <dbReference type="NCBI Taxonomy" id="215460"/>
    <lineage>
        <taxon>Eukaryota</taxon>
        <taxon>Fungi</taxon>
        <taxon>Dikarya</taxon>
        <taxon>Ascomycota</taxon>
        <taxon>Pezizomycotina</taxon>
        <taxon>Leotiomycetes</taxon>
        <taxon>Helotiales</taxon>
        <taxon>Lachnaceae</taxon>
        <taxon>Lachnellula</taxon>
    </lineage>
</organism>